<keyword evidence="2 8" id="KW-0645">Protease</keyword>
<dbReference type="PANTHER" id="PTHR43579">
    <property type="match status" value="1"/>
</dbReference>
<dbReference type="EMBL" id="RJSF01000002">
    <property type="protein sequence ID" value="RNM17761.1"/>
    <property type="molecule type" value="Genomic_DNA"/>
</dbReference>
<dbReference type="GO" id="GO:0046872">
    <property type="term" value="F:metal ion binding"/>
    <property type="evidence" value="ECO:0007669"/>
    <property type="project" value="UniProtKB-UniRule"/>
</dbReference>
<dbReference type="OrthoDB" id="291295at2"/>
<dbReference type="InterPro" id="IPR023612">
    <property type="entry name" value="Peptidase_M4"/>
</dbReference>
<feature type="domain" description="Peptidase M4" evidence="9">
    <location>
        <begin position="68"/>
        <end position="173"/>
    </location>
</feature>
<dbReference type="GO" id="GO:0006508">
    <property type="term" value="P:proteolysis"/>
    <property type="evidence" value="ECO:0007669"/>
    <property type="project" value="UniProtKB-KW"/>
</dbReference>
<dbReference type="EC" id="3.4.24.-" evidence="8"/>
<keyword evidence="6 8" id="KW-0482">Metalloprotease</keyword>
<comment type="similarity">
    <text evidence="1 8">Belongs to the peptidase M4 family.</text>
</comment>
<dbReference type="InterPro" id="IPR001570">
    <property type="entry name" value="Peptidase_M4_C_domain"/>
</dbReference>
<evidence type="ECO:0000256" key="1">
    <source>
        <dbReference type="ARBA" id="ARBA00009388"/>
    </source>
</evidence>
<keyword evidence="8" id="KW-0964">Secreted</keyword>
<evidence type="ECO:0000256" key="3">
    <source>
        <dbReference type="ARBA" id="ARBA00022723"/>
    </source>
</evidence>
<comment type="cofactor">
    <cofactor evidence="8">
        <name>Zn(2+)</name>
        <dbReference type="ChEBI" id="CHEBI:29105"/>
    </cofactor>
</comment>
<dbReference type="AlphaFoldDB" id="A0A3N0GZB8"/>
<feature type="domain" description="Peptidase M4 C-terminal" evidence="10">
    <location>
        <begin position="176"/>
        <end position="345"/>
    </location>
</feature>
<dbReference type="InterPro" id="IPR013856">
    <property type="entry name" value="Peptidase_M4_domain"/>
</dbReference>
<sequence length="458" mass="48468">MDLHSRAACQGIVPPFLLQHLLASGDADLAEHARRTLLRDSVLRARPERPAPAAAAAAAKVLRRTIHDAHHGTTLPGTEVRAEGAPASADEAVNQAYDGLGETWRLYDEVFGRNSIDDHGLPLVASVHYERNYDNAFWNGSQMVFGDGDGTIFVGFTSSLDVIGHELTHGVTESTAGLTYQGQSGALNESISDVFGSLVKQRALGQTAAEADWLIGAGLLAPGVKGVALRSMKAPGTAYDDPRLGKDPQPADMSGYVETTDDNGGVHTNSGVPNRAFQLAAVAIGGHAWEAAGQIWYDVLTGPSIRPDCDFATFAGLTVAAATSRFGNDSPEAAAVADAWKTVGVAPSVVEERAPASLETSGGTSTNGADDLTVRRTGGFGGLVRERTLRLTELPDDDAAHWRSLLSGDRLARLADAPTHPDAYCYGVRCEAARLDVTIPEPALEPEVRDLFDRTLTR</sequence>
<evidence type="ECO:0000259" key="10">
    <source>
        <dbReference type="Pfam" id="PF02868"/>
    </source>
</evidence>
<dbReference type="CDD" id="cd09597">
    <property type="entry name" value="M4_TLP"/>
    <property type="match status" value="1"/>
</dbReference>
<dbReference type="RefSeq" id="WP_123220900.1">
    <property type="nucleotide sequence ID" value="NZ_RJSF01000002.1"/>
</dbReference>
<feature type="active site" evidence="7">
    <location>
        <position position="166"/>
    </location>
</feature>
<dbReference type="Pfam" id="PF01447">
    <property type="entry name" value="Peptidase_M4"/>
    <property type="match status" value="1"/>
</dbReference>
<evidence type="ECO:0000313" key="12">
    <source>
        <dbReference type="Proteomes" id="UP000279994"/>
    </source>
</evidence>
<evidence type="ECO:0000259" key="9">
    <source>
        <dbReference type="Pfam" id="PF01447"/>
    </source>
</evidence>
<feature type="active site" description="Proton donor" evidence="7">
    <location>
        <position position="267"/>
    </location>
</feature>
<protein>
    <recommendedName>
        <fullName evidence="8">Neutral metalloproteinase</fullName>
        <ecNumber evidence="8">3.4.24.-</ecNumber>
    </recommendedName>
</protein>
<name>A0A3N0GZB8_9ACTN</name>
<dbReference type="SUPFAM" id="SSF55486">
    <property type="entry name" value="Metalloproteases ('zincins'), catalytic domain"/>
    <property type="match status" value="1"/>
</dbReference>
<comment type="function">
    <text evidence="8">Extracellular zinc metalloprotease.</text>
</comment>
<evidence type="ECO:0000256" key="2">
    <source>
        <dbReference type="ARBA" id="ARBA00022670"/>
    </source>
</evidence>
<keyword evidence="12" id="KW-1185">Reference proteome</keyword>
<dbReference type="GO" id="GO:0005576">
    <property type="term" value="C:extracellular region"/>
    <property type="evidence" value="ECO:0007669"/>
    <property type="project" value="UniProtKB-SubCell"/>
</dbReference>
<dbReference type="GO" id="GO:0004222">
    <property type="term" value="F:metalloendopeptidase activity"/>
    <property type="evidence" value="ECO:0007669"/>
    <property type="project" value="UniProtKB-UniRule"/>
</dbReference>
<comment type="subcellular location">
    <subcellularLocation>
        <location evidence="8">Secreted</location>
    </subcellularLocation>
</comment>
<dbReference type="PRINTS" id="PR00730">
    <property type="entry name" value="THERMOLYSIN"/>
</dbReference>
<dbReference type="InterPro" id="IPR052759">
    <property type="entry name" value="Metalloprotease_M4"/>
</dbReference>
<comment type="caution">
    <text evidence="11">The sequence shown here is derived from an EMBL/GenBank/DDBJ whole genome shotgun (WGS) entry which is preliminary data.</text>
</comment>
<evidence type="ECO:0000313" key="11">
    <source>
        <dbReference type="EMBL" id="RNM17761.1"/>
    </source>
</evidence>
<reference evidence="11 12" key="1">
    <citation type="submission" date="2018-11" db="EMBL/GenBank/DDBJ databases">
        <authorList>
            <person name="Li F."/>
        </authorList>
    </citation>
    <scope>NUCLEOTIDE SEQUENCE [LARGE SCALE GENOMIC DNA]</scope>
    <source>
        <strain evidence="11 12">Gsoil 818</strain>
    </source>
</reference>
<keyword evidence="4 8" id="KW-0378">Hydrolase</keyword>
<keyword evidence="5 8" id="KW-0862">Zinc</keyword>
<dbReference type="InterPro" id="IPR027268">
    <property type="entry name" value="Peptidase_M4/M1_CTD_sf"/>
</dbReference>
<dbReference type="Gene3D" id="3.10.170.10">
    <property type="match status" value="1"/>
</dbReference>
<evidence type="ECO:0000256" key="8">
    <source>
        <dbReference type="RuleBase" id="RU366073"/>
    </source>
</evidence>
<proteinExistence type="inferred from homology"/>
<dbReference type="InterPro" id="IPR049457">
    <property type="entry name" value="Emfourin"/>
</dbReference>
<keyword evidence="3" id="KW-0479">Metal-binding</keyword>
<dbReference type="Pfam" id="PF20242">
    <property type="entry name" value="Emfourin"/>
    <property type="match status" value="1"/>
</dbReference>
<gene>
    <name evidence="11" type="ORF">EFL26_00380</name>
</gene>
<dbReference type="Gene3D" id="1.10.390.10">
    <property type="entry name" value="Neutral Protease Domain 2"/>
    <property type="match status" value="1"/>
</dbReference>
<evidence type="ECO:0000256" key="7">
    <source>
        <dbReference type="PIRSR" id="PIRSR623612-1"/>
    </source>
</evidence>
<dbReference type="Proteomes" id="UP000279994">
    <property type="component" value="Unassembled WGS sequence"/>
</dbReference>
<accession>A0A3N0GZB8</accession>
<evidence type="ECO:0000256" key="4">
    <source>
        <dbReference type="ARBA" id="ARBA00022801"/>
    </source>
</evidence>
<organism evidence="11 12">
    <name type="scientific">Nocardioides pocheonensis</name>
    <dbReference type="NCBI Taxonomy" id="661485"/>
    <lineage>
        <taxon>Bacteria</taxon>
        <taxon>Bacillati</taxon>
        <taxon>Actinomycetota</taxon>
        <taxon>Actinomycetes</taxon>
        <taxon>Propionibacteriales</taxon>
        <taxon>Nocardioidaceae</taxon>
        <taxon>Nocardioides</taxon>
    </lineage>
</organism>
<dbReference type="PANTHER" id="PTHR43579:SF1">
    <property type="entry name" value="NEUTRAL METALLOPROTEINASE"/>
    <property type="match status" value="1"/>
</dbReference>
<evidence type="ECO:0000256" key="6">
    <source>
        <dbReference type="ARBA" id="ARBA00023049"/>
    </source>
</evidence>
<dbReference type="Pfam" id="PF02868">
    <property type="entry name" value="Peptidase_M4_C"/>
    <property type="match status" value="1"/>
</dbReference>
<evidence type="ECO:0000256" key="5">
    <source>
        <dbReference type="ARBA" id="ARBA00022833"/>
    </source>
</evidence>